<sequence length="417" mass="46480">MASLFSFIARNWQIYSPTELPKSRDALKFGILGAANIAETVLIKPAKTHPGVIVQSVAARDKQRATEYAKRHSIPQVHDSYEAMLNDPAINAIYIPLPVSHHYEWTVKAISKGKHVLVEKPSVANATEAEALFNSPLLKSPNAPIVLESLHYIFQPAWRVFLTFVDKPNVERVVSVAKVPAYVVPKGSSQRQYETGGGSLLNIGMYPMSVLREVMGAEPEECTRCIVKRAPSPNEQIDESAEATFSFSNGRKGEIVSDISGGPLSFPSFNITVLHKEVEVPIDDSNATGGPKPAPGQKLHRIRRVTLSNFMMAAAWHRLDIQDEYIIRQAERVVKRWTKKESRKVYTFRDAGIDEPGEAHWSSFRYQLEQFVNRVNGKKGVDWVGGEYSLAQARMVDMAYEKCGLPVKRTSSFVQGS</sequence>
<dbReference type="EC" id="1.1.1.179" evidence="3"/>
<evidence type="ECO:0000256" key="4">
    <source>
        <dbReference type="ARBA" id="ARBA00042988"/>
    </source>
</evidence>
<evidence type="ECO:0000256" key="5">
    <source>
        <dbReference type="ARBA" id="ARBA00049233"/>
    </source>
</evidence>
<evidence type="ECO:0000256" key="1">
    <source>
        <dbReference type="ARBA" id="ARBA00010928"/>
    </source>
</evidence>
<dbReference type="InterPro" id="IPR055170">
    <property type="entry name" value="GFO_IDH_MocA-like_dom"/>
</dbReference>
<evidence type="ECO:0000256" key="2">
    <source>
        <dbReference type="ARBA" id="ARBA00023002"/>
    </source>
</evidence>
<dbReference type="GeneID" id="98159968"/>
<evidence type="ECO:0000256" key="3">
    <source>
        <dbReference type="ARBA" id="ARBA00038984"/>
    </source>
</evidence>
<evidence type="ECO:0000259" key="6">
    <source>
        <dbReference type="Pfam" id="PF01408"/>
    </source>
</evidence>
<dbReference type="InterPro" id="IPR000683">
    <property type="entry name" value="Gfo/Idh/MocA-like_OxRdtase_N"/>
</dbReference>
<dbReference type="EMBL" id="JBFXLR010000009">
    <property type="protein sequence ID" value="KAL2855560.1"/>
    <property type="molecule type" value="Genomic_DNA"/>
</dbReference>
<comment type="caution">
    <text evidence="8">The sequence shown here is derived from an EMBL/GenBank/DDBJ whole genome shotgun (WGS) entry which is preliminary data.</text>
</comment>
<comment type="catalytic activity">
    <reaction evidence="5">
        <text>D-xylose + NADP(+) = D-xylono-1,5-lactone + NADPH + H(+)</text>
        <dbReference type="Rhea" id="RHEA:22000"/>
        <dbReference type="ChEBI" id="CHEBI:15378"/>
        <dbReference type="ChEBI" id="CHEBI:15867"/>
        <dbReference type="ChEBI" id="CHEBI:53455"/>
        <dbReference type="ChEBI" id="CHEBI:57783"/>
        <dbReference type="ChEBI" id="CHEBI:58349"/>
        <dbReference type="EC" id="1.1.1.179"/>
    </reaction>
</comment>
<evidence type="ECO:0000313" key="8">
    <source>
        <dbReference type="EMBL" id="KAL2855560.1"/>
    </source>
</evidence>
<dbReference type="Proteomes" id="UP001610444">
    <property type="component" value="Unassembled WGS sequence"/>
</dbReference>
<dbReference type="PANTHER" id="PTHR22604:SF105">
    <property type="entry name" value="TRANS-1,2-DIHYDROBENZENE-1,2-DIOL DEHYDROGENASE"/>
    <property type="match status" value="1"/>
</dbReference>
<dbReference type="RefSeq" id="XP_070901967.1">
    <property type="nucleotide sequence ID" value="XM_071044804.1"/>
</dbReference>
<reference evidence="8 9" key="1">
    <citation type="submission" date="2024-07" db="EMBL/GenBank/DDBJ databases">
        <title>Section-level genome sequencing and comparative genomics of Aspergillus sections Usti and Cavernicolus.</title>
        <authorList>
            <consortium name="Lawrence Berkeley National Laboratory"/>
            <person name="Nybo J.L."/>
            <person name="Vesth T.C."/>
            <person name="Theobald S."/>
            <person name="Frisvad J.C."/>
            <person name="Larsen T.O."/>
            <person name="Kjaerboelling I."/>
            <person name="Rothschild-Mancinelli K."/>
            <person name="Lyhne E.K."/>
            <person name="Kogle M.E."/>
            <person name="Barry K."/>
            <person name="Clum A."/>
            <person name="Na H."/>
            <person name="Ledsgaard L."/>
            <person name="Lin J."/>
            <person name="Lipzen A."/>
            <person name="Kuo A."/>
            <person name="Riley R."/>
            <person name="Mondo S."/>
            <person name="LaButti K."/>
            <person name="Haridas S."/>
            <person name="Pangalinan J."/>
            <person name="Salamov A.A."/>
            <person name="Simmons B.A."/>
            <person name="Magnuson J.K."/>
            <person name="Chen J."/>
            <person name="Drula E."/>
            <person name="Henrissat B."/>
            <person name="Wiebenga A."/>
            <person name="Lubbers R.J."/>
            <person name="Gomes A.C."/>
            <person name="Macurrencykelacurrency M.R."/>
            <person name="Stajich J."/>
            <person name="Grigoriev I.V."/>
            <person name="Mortensen U.H."/>
            <person name="De vries R.P."/>
            <person name="Baker S.E."/>
            <person name="Andersen M.R."/>
        </authorList>
    </citation>
    <scope>NUCLEOTIDE SEQUENCE [LARGE SCALE GENOMIC DNA]</scope>
    <source>
        <strain evidence="8 9">CBS 756.74</strain>
    </source>
</reference>
<gene>
    <name evidence="8" type="ORF">BJX68DRAFT_263918</name>
</gene>
<accession>A0ABR4KTE1</accession>
<dbReference type="Pfam" id="PF22725">
    <property type="entry name" value="GFO_IDH_MocA_C3"/>
    <property type="match status" value="1"/>
</dbReference>
<comment type="similarity">
    <text evidence="1">Belongs to the Gfo/Idh/MocA family.</text>
</comment>
<dbReference type="InterPro" id="IPR050984">
    <property type="entry name" value="Gfo/Idh/MocA_domain"/>
</dbReference>
<dbReference type="SUPFAM" id="SSF55347">
    <property type="entry name" value="Glyceraldehyde-3-phosphate dehydrogenase-like, C-terminal domain"/>
    <property type="match status" value="1"/>
</dbReference>
<evidence type="ECO:0000259" key="7">
    <source>
        <dbReference type="Pfam" id="PF22725"/>
    </source>
</evidence>
<name>A0ABR4KTE1_9EURO</name>
<dbReference type="PANTHER" id="PTHR22604">
    <property type="entry name" value="OXIDOREDUCTASES"/>
    <property type="match status" value="1"/>
</dbReference>
<feature type="domain" description="GFO/IDH/MocA-like oxidoreductase" evidence="7">
    <location>
        <begin position="188"/>
        <end position="257"/>
    </location>
</feature>
<keyword evidence="9" id="KW-1185">Reference proteome</keyword>
<organism evidence="8 9">
    <name type="scientific">Aspergillus pseudodeflectus</name>
    <dbReference type="NCBI Taxonomy" id="176178"/>
    <lineage>
        <taxon>Eukaryota</taxon>
        <taxon>Fungi</taxon>
        <taxon>Dikarya</taxon>
        <taxon>Ascomycota</taxon>
        <taxon>Pezizomycotina</taxon>
        <taxon>Eurotiomycetes</taxon>
        <taxon>Eurotiomycetidae</taxon>
        <taxon>Eurotiales</taxon>
        <taxon>Aspergillaceae</taxon>
        <taxon>Aspergillus</taxon>
        <taxon>Aspergillus subgen. Nidulantes</taxon>
    </lineage>
</organism>
<protein>
    <recommendedName>
        <fullName evidence="3">D-xylose 1-dehydrogenase (NADP(+), D-xylono-1,5-lactone-forming)</fullName>
        <ecNumber evidence="3">1.1.1.179</ecNumber>
    </recommendedName>
    <alternativeName>
        <fullName evidence="4">D-xylose-NADP dehydrogenase</fullName>
    </alternativeName>
</protein>
<dbReference type="InterPro" id="IPR036291">
    <property type="entry name" value="NAD(P)-bd_dom_sf"/>
</dbReference>
<evidence type="ECO:0000313" key="9">
    <source>
        <dbReference type="Proteomes" id="UP001610444"/>
    </source>
</evidence>
<dbReference type="Gene3D" id="3.30.360.10">
    <property type="entry name" value="Dihydrodipicolinate Reductase, domain 2"/>
    <property type="match status" value="1"/>
</dbReference>
<feature type="domain" description="Gfo/Idh/MocA-like oxidoreductase N-terminal" evidence="6">
    <location>
        <begin position="27"/>
        <end position="133"/>
    </location>
</feature>
<proteinExistence type="inferred from homology"/>
<keyword evidence="2" id="KW-0560">Oxidoreductase</keyword>
<dbReference type="Pfam" id="PF01408">
    <property type="entry name" value="GFO_IDH_MocA"/>
    <property type="match status" value="1"/>
</dbReference>
<dbReference type="Gene3D" id="3.40.50.720">
    <property type="entry name" value="NAD(P)-binding Rossmann-like Domain"/>
    <property type="match status" value="1"/>
</dbReference>
<dbReference type="SUPFAM" id="SSF51735">
    <property type="entry name" value="NAD(P)-binding Rossmann-fold domains"/>
    <property type="match status" value="1"/>
</dbReference>